<protein>
    <recommendedName>
        <fullName evidence="7">Calmodulin-binding family protein</fullName>
    </recommendedName>
</protein>
<dbReference type="Gramene" id="Manes.15G107100.1.v8.1">
    <property type="protein sequence ID" value="Manes.15G107100.1.v8.1.CDS"/>
    <property type="gene ID" value="Manes.15G107100.v8.1"/>
</dbReference>
<dbReference type="Gramene" id="Manes.15G107100.2.v8.1">
    <property type="protein sequence ID" value="Manes.15G107100.2.v8.1.CDS"/>
    <property type="gene ID" value="Manes.15G107100.v8.1"/>
</dbReference>
<dbReference type="InterPro" id="IPR044159">
    <property type="entry name" value="IQM"/>
</dbReference>
<keyword evidence="4" id="KW-0539">Nucleus</keyword>
<dbReference type="PANTHER" id="PTHR31250:SF14">
    <property type="entry name" value="IQ DOMAIN-CONTAINING PROTEIN IQM2"/>
    <property type="match status" value="1"/>
</dbReference>
<evidence type="ECO:0000256" key="4">
    <source>
        <dbReference type="ARBA" id="ARBA00023242"/>
    </source>
</evidence>
<evidence type="ECO:0008006" key="7">
    <source>
        <dbReference type="Google" id="ProtNLM"/>
    </source>
</evidence>
<dbReference type="OMA" id="GEDNECK"/>
<dbReference type="EMBL" id="CM004401">
    <property type="protein sequence ID" value="OAY28953.1"/>
    <property type="molecule type" value="Genomic_DNA"/>
</dbReference>
<dbReference type="AlphaFoldDB" id="A0A2C9UFV1"/>
<proteinExistence type="predicted"/>
<gene>
    <name evidence="5" type="ORF">MANES_15G107100v8</name>
</gene>
<evidence type="ECO:0000256" key="2">
    <source>
        <dbReference type="ARBA" id="ARBA00004496"/>
    </source>
</evidence>
<evidence type="ECO:0000256" key="3">
    <source>
        <dbReference type="ARBA" id="ARBA00022490"/>
    </source>
</evidence>
<dbReference type="PANTHER" id="PTHR31250">
    <property type="entry name" value="IQ DOMAIN-CONTAINING PROTEIN IQM3"/>
    <property type="match status" value="1"/>
</dbReference>
<keyword evidence="6" id="KW-1185">Reference proteome</keyword>
<comment type="caution">
    <text evidence="5">The sequence shown here is derived from an EMBL/GenBank/DDBJ whole genome shotgun (WGS) entry which is preliminary data.</text>
</comment>
<dbReference type="OrthoDB" id="7344096at2759"/>
<keyword evidence="3" id="KW-0963">Cytoplasm</keyword>
<evidence type="ECO:0000256" key="1">
    <source>
        <dbReference type="ARBA" id="ARBA00004123"/>
    </source>
</evidence>
<organism evidence="5 6">
    <name type="scientific">Manihot esculenta</name>
    <name type="common">Cassava</name>
    <name type="synonym">Jatropha manihot</name>
    <dbReference type="NCBI Taxonomy" id="3983"/>
    <lineage>
        <taxon>Eukaryota</taxon>
        <taxon>Viridiplantae</taxon>
        <taxon>Streptophyta</taxon>
        <taxon>Embryophyta</taxon>
        <taxon>Tracheophyta</taxon>
        <taxon>Spermatophyta</taxon>
        <taxon>Magnoliopsida</taxon>
        <taxon>eudicotyledons</taxon>
        <taxon>Gunneridae</taxon>
        <taxon>Pentapetalae</taxon>
        <taxon>rosids</taxon>
        <taxon>fabids</taxon>
        <taxon>Malpighiales</taxon>
        <taxon>Euphorbiaceae</taxon>
        <taxon>Crotonoideae</taxon>
        <taxon>Manihoteae</taxon>
        <taxon>Manihot</taxon>
    </lineage>
</organism>
<evidence type="ECO:0000313" key="6">
    <source>
        <dbReference type="Proteomes" id="UP000091857"/>
    </source>
</evidence>
<dbReference type="Proteomes" id="UP000091857">
    <property type="component" value="Chromosome 15"/>
</dbReference>
<reference evidence="6" key="1">
    <citation type="journal article" date="2016" name="Nat. Biotechnol.">
        <title>Sequencing wild and cultivated cassava and related species reveals extensive interspecific hybridization and genetic diversity.</title>
        <authorList>
            <person name="Bredeson J.V."/>
            <person name="Lyons J.B."/>
            <person name="Prochnik S.E."/>
            <person name="Wu G.A."/>
            <person name="Ha C.M."/>
            <person name="Edsinger-Gonzales E."/>
            <person name="Grimwood J."/>
            <person name="Schmutz J."/>
            <person name="Rabbi I.Y."/>
            <person name="Egesi C."/>
            <person name="Nauluvula P."/>
            <person name="Lebot V."/>
            <person name="Ndunguru J."/>
            <person name="Mkamilo G."/>
            <person name="Bart R.S."/>
            <person name="Setter T.L."/>
            <person name="Gleadow R.M."/>
            <person name="Kulakow P."/>
            <person name="Ferguson M.E."/>
            <person name="Rounsley S."/>
            <person name="Rokhsar D.S."/>
        </authorList>
    </citation>
    <scope>NUCLEOTIDE SEQUENCE [LARGE SCALE GENOMIC DNA]</scope>
    <source>
        <strain evidence="6">cv. AM560-2</strain>
    </source>
</reference>
<dbReference type="GO" id="GO:0005737">
    <property type="term" value="C:cytoplasm"/>
    <property type="evidence" value="ECO:0007669"/>
    <property type="project" value="UniProtKB-SubCell"/>
</dbReference>
<name>A0A2C9UFV1_MANES</name>
<comment type="subcellular location">
    <subcellularLocation>
        <location evidence="2">Cytoplasm</location>
    </subcellularLocation>
    <subcellularLocation>
        <location evidence="1">Nucleus</location>
    </subcellularLocation>
</comment>
<sequence>MGISYSCLFAEYSDLEKALEFVTTKSVFLGDDEEKISPLSVNFGKEDLEPKILRSLGSGKIIVERSVSFNGGQLENRMSGKDPSLDKEKVAAVTLVSTNSKAEDDKSQNSYSDVETVQKAPILYPTNSKHQAAVKLQKVYKSFRTRRKLADCAVLVEQSWWKLLDFAELKHSSISFFDIEKHETAISRWSRARTRAAKVGKGLSKNDKAQKLALQHWLEAIDPRHRYGHNLHFYYVKWLHSKSREPFFYWLDIGEGKEVNIIDKCPRSKLQQQCIKYLGPMERKAYEVVVEDGKFIYKQTGDLLQTTTDAKWIFVLSTSKSLYVGKKKKGRFQHSSFLAGGVATAAGRLIIESGILKAVWPHSGHYRPTEENFQDFLSFLQENNVDLTDVKTNPVDEEAGLLDKLRSFRHIRNHSSEEELIETVNNFEIEDTNAEKLTPERTDLMEDEASVVLEEQKPGRLLNFSRKLTSLEIPKRDELFDSLETEKPTAGPSANNVSIDPLVKDGNESADERVFTEKGDKVPKKKFDEDEENDVEEIPREAIVQRINSKKGTKSFQLGRQLSCKWTTGAGPRIGCVRDYPSGLQFRALEQVNLSPRRIFQSNSISAFSQKVCTPTGFCGEAAATIDLGMLEKGNLMHRSLPLSRTQSLCG</sequence>
<evidence type="ECO:0000313" key="5">
    <source>
        <dbReference type="EMBL" id="OAY28953.1"/>
    </source>
</evidence>
<dbReference type="GO" id="GO:0005634">
    <property type="term" value="C:nucleus"/>
    <property type="evidence" value="ECO:0007669"/>
    <property type="project" value="UniProtKB-SubCell"/>
</dbReference>
<accession>A0A2C9UFV1</accession>